<dbReference type="EMBL" id="CADCUP010000200">
    <property type="protein sequence ID" value="CAA9413394.1"/>
    <property type="molecule type" value="Genomic_DNA"/>
</dbReference>
<evidence type="ECO:0000256" key="1">
    <source>
        <dbReference type="SAM" id="MobiDB-lite"/>
    </source>
</evidence>
<name>A0A6J4PE78_9ACTN</name>
<feature type="non-terminal residue" evidence="2">
    <location>
        <position position="1"/>
    </location>
</feature>
<feature type="compositionally biased region" description="Basic and acidic residues" evidence="1">
    <location>
        <begin position="96"/>
        <end position="113"/>
    </location>
</feature>
<evidence type="ECO:0000313" key="2">
    <source>
        <dbReference type="EMBL" id="CAA9413394.1"/>
    </source>
</evidence>
<dbReference type="AlphaFoldDB" id="A0A6J4PE78"/>
<reference evidence="2" key="1">
    <citation type="submission" date="2020-02" db="EMBL/GenBank/DDBJ databases">
        <authorList>
            <person name="Meier V. D."/>
        </authorList>
    </citation>
    <scope>NUCLEOTIDE SEQUENCE</scope>
    <source>
        <strain evidence="2">AVDCRST_MAG06</strain>
    </source>
</reference>
<feature type="region of interest" description="Disordered" evidence="1">
    <location>
        <begin position="1"/>
        <end position="154"/>
    </location>
</feature>
<sequence>ASARDLCRPRSRRREGAGRLVPRRGGRPPGGGRPGPGVPADGQAEPPPPPPAGTDGRPLRDDGGRRPPLPASARRLPWGSRRTAARPPGPLRPGHPRADHLDRDRPGGGDAPRRRAGRRRGGRHGRHPPPARLAGGAAEAGGAALPGAHRGPGV</sequence>
<feature type="compositionally biased region" description="Basic residues" evidence="1">
    <location>
        <begin position="114"/>
        <end position="129"/>
    </location>
</feature>
<protein>
    <submittedName>
        <fullName evidence="2">Uncharacterized protein</fullName>
    </submittedName>
</protein>
<organism evidence="2">
    <name type="scientific">uncultured Nocardioides sp</name>
    <dbReference type="NCBI Taxonomy" id="198441"/>
    <lineage>
        <taxon>Bacteria</taxon>
        <taxon>Bacillati</taxon>
        <taxon>Actinomycetota</taxon>
        <taxon>Actinomycetes</taxon>
        <taxon>Propionibacteriales</taxon>
        <taxon>Nocardioidaceae</taxon>
        <taxon>Nocardioides</taxon>
        <taxon>environmental samples</taxon>
    </lineage>
</organism>
<feature type="non-terminal residue" evidence="2">
    <location>
        <position position="154"/>
    </location>
</feature>
<feature type="compositionally biased region" description="Low complexity" evidence="1">
    <location>
        <begin position="71"/>
        <end position="86"/>
    </location>
</feature>
<gene>
    <name evidence="2" type="ORF">AVDCRST_MAG06-3009</name>
</gene>
<feature type="compositionally biased region" description="Low complexity" evidence="1">
    <location>
        <begin position="132"/>
        <end position="154"/>
    </location>
</feature>
<proteinExistence type="predicted"/>
<accession>A0A6J4PE78</accession>